<feature type="transmembrane region" description="Helical" evidence="1">
    <location>
        <begin position="65"/>
        <end position="83"/>
    </location>
</feature>
<reference evidence="3" key="1">
    <citation type="journal article" date="2019" name="Int. J. Syst. Evol. Microbiol.">
        <title>The Global Catalogue of Microorganisms (GCM) 10K type strain sequencing project: providing services to taxonomists for standard genome sequencing and annotation.</title>
        <authorList>
            <consortium name="The Broad Institute Genomics Platform"/>
            <consortium name="The Broad Institute Genome Sequencing Center for Infectious Disease"/>
            <person name="Wu L."/>
            <person name="Ma J."/>
        </authorList>
    </citation>
    <scope>NUCLEOTIDE SEQUENCE [LARGE SCALE GENOMIC DNA]</scope>
    <source>
        <strain evidence="3">JCM 9731</strain>
    </source>
</reference>
<evidence type="ECO:0000256" key="1">
    <source>
        <dbReference type="SAM" id="Phobius"/>
    </source>
</evidence>
<dbReference type="EMBL" id="BAAADJ010000021">
    <property type="protein sequence ID" value="GAA0330176.1"/>
    <property type="molecule type" value="Genomic_DNA"/>
</dbReference>
<dbReference type="NCBIfam" id="NF041644">
    <property type="entry name" value="CBO0543_fam"/>
    <property type="match status" value="1"/>
</dbReference>
<keyword evidence="1" id="KW-0812">Transmembrane</keyword>
<protein>
    <submittedName>
        <fullName evidence="2">Uncharacterized protein</fullName>
    </submittedName>
</protein>
<comment type="caution">
    <text evidence="2">The sequence shown here is derived from an EMBL/GenBank/DDBJ whole genome shotgun (WGS) entry which is preliminary data.</text>
</comment>
<dbReference type="InterPro" id="IPR048147">
    <property type="entry name" value="CBO0543-like"/>
</dbReference>
<keyword evidence="1" id="KW-0472">Membrane</keyword>
<keyword evidence="1" id="KW-1133">Transmembrane helix</keyword>
<dbReference type="RefSeq" id="WP_343798812.1">
    <property type="nucleotide sequence ID" value="NZ_BAAADJ010000021.1"/>
</dbReference>
<keyword evidence="3" id="KW-1185">Reference proteome</keyword>
<evidence type="ECO:0000313" key="2">
    <source>
        <dbReference type="EMBL" id="GAA0330176.1"/>
    </source>
</evidence>
<feature type="transmembrane region" description="Helical" evidence="1">
    <location>
        <begin position="25"/>
        <end position="44"/>
    </location>
</feature>
<feature type="transmembrane region" description="Helical" evidence="1">
    <location>
        <begin position="95"/>
        <end position="113"/>
    </location>
</feature>
<feature type="transmembrane region" description="Helical" evidence="1">
    <location>
        <begin position="150"/>
        <end position="170"/>
    </location>
</feature>
<dbReference type="Proteomes" id="UP001500782">
    <property type="component" value="Unassembled WGS sequence"/>
</dbReference>
<accession>A0ABP3G0K2</accession>
<sequence>MHFVFNGLFLVAAIKWGNWKNWGEYYPTILFFIAGDLLQNFLLYNHSKWTFKETIFAEQILSNHTIISLMIMLIVYPSTVLIYLGRFPQERTKQIGWFLFWVAIYSVVELINLRYLHLIEHHNGWSLGWSILFNVTMFFILRVHHKTPPLAWILSLIWIVFLWTSFDIPFKELK</sequence>
<proteinExistence type="predicted"/>
<evidence type="ECO:0000313" key="3">
    <source>
        <dbReference type="Proteomes" id="UP001500782"/>
    </source>
</evidence>
<organism evidence="2 3">
    <name type="scientific">Bacillus carboniphilus</name>
    <dbReference type="NCBI Taxonomy" id="86663"/>
    <lineage>
        <taxon>Bacteria</taxon>
        <taxon>Bacillati</taxon>
        <taxon>Bacillota</taxon>
        <taxon>Bacilli</taxon>
        <taxon>Bacillales</taxon>
        <taxon>Bacillaceae</taxon>
        <taxon>Bacillus</taxon>
    </lineage>
</organism>
<name>A0ABP3G0K2_9BACI</name>
<feature type="transmembrane region" description="Helical" evidence="1">
    <location>
        <begin position="125"/>
        <end position="144"/>
    </location>
</feature>
<gene>
    <name evidence="2" type="ORF">GCM10008967_20850</name>
</gene>